<dbReference type="AlphaFoldDB" id="F2BWW0"/>
<organism evidence="1 2">
    <name type="scientific">Dialister micraerophilus DSM 19965</name>
    <dbReference type="NCBI Taxonomy" id="888062"/>
    <lineage>
        <taxon>Bacteria</taxon>
        <taxon>Bacillati</taxon>
        <taxon>Bacillota</taxon>
        <taxon>Negativicutes</taxon>
        <taxon>Veillonellales</taxon>
        <taxon>Veillonellaceae</taxon>
        <taxon>Dialister</taxon>
    </lineage>
</organism>
<dbReference type="Proteomes" id="UP000003503">
    <property type="component" value="Unassembled WGS sequence"/>
</dbReference>
<evidence type="ECO:0000313" key="2">
    <source>
        <dbReference type="Proteomes" id="UP000003503"/>
    </source>
</evidence>
<reference evidence="1 2" key="1">
    <citation type="submission" date="2011-02" db="EMBL/GenBank/DDBJ databases">
        <authorList>
            <person name="Muzny D."/>
            <person name="Qin X."/>
            <person name="Deng J."/>
            <person name="Jiang H."/>
            <person name="Liu Y."/>
            <person name="Qu J."/>
            <person name="Song X.-Z."/>
            <person name="Zhang L."/>
            <person name="Thornton R."/>
            <person name="Coyle M."/>
            <person name="Francisco L."/>
            <person name="Jackson L."/>
            <person name="Javaid M."/>
            <person name="Korchina V."/>
            <person name="Kovar C."/>
            <person name="Mata R."/>
            <person name="Mathew T."/>
            <person name="Ngo R."/>
            <person name="Nguyen L."/>
            <person name="Nguyen N."/>
            <person name="Okwuonu G."/>
            <person name="Ongeri F."/>
            <person name="Pham C."/>
            <person name="Simmons D."/>
            <person name="Wilczek-Boney K."/>
            <person name="Hale W."/>
            <person name="Jakkamsetti A."/>
            <person name="Pham P."/>
            <person name="Ruth R."/>
            <person name="San Lucas F."/>
            <person name="Warren J."/>
            <person name="Zhang J."/>
            <person name="Zhao Z."/>
            <person name="Zhou C."/>
            <person name="Zhu D."/>
            <person name="Lee S."/>
            <person name="Bess C."/>
            <person name="Blankenburg K."/>
            <person name="Forbes L."/>
            <person name="Fu Q."/>
            <person name="Gubbala S."/>
            <person name="Hirani K."/>
            <person name="Jayaseelan J.C."/>
            <person name="Lara F."/>
            <person name="Munidasa M."/>
            <person name="Palculict T."/>
            <person name="Patil S."/>
            <person name="Pu L.-L."/>
            <person name="Saada N."/>
            <person name="Tang L."/>
            <person name="Weissenberger G."/>
            <person name="Zhu Y."/>
            <person name="Hemphill L."/>
            <person name="Shang Y."/>
            <person name="Youmans B."/>
            <person name="Ayvaz T."/>
            <person name="Ross M."/>
            <person name="Santibanez J."/>
            <person name="Aqrawi P."/>
            <person name="Gross S."/>
            <person name="Joshi V."/>
            <person name="Fowler G."/>
            <person name="Nazareth L."/>
            <person name="Reid J."/>
            <person name="Worley K."/>
            <person name="Petrosino J."/>
            <person name="Highlander S."/>
            <person name="Gibbs R."/>
        </authorList>
    </citation>
    <scope>NUCLEOTIDE SEQUENCE [LARGE SCALE GENOMIC DNA]</scope>
    <source>
        <strain evidence="1 2">DSM 19965</strain>
    </source>
</reference>
<keyword evidence="2" id="KW-1185">Reference proteome</keyword>
<gene>
    <name evidence="1" type="ORF">HMPREF9083_0678</name>
</gene>
<evidence type="ECO:0000313" key="1">
    <source>
        <dbReference type="EMBL" id="EGF14227.1"/>
    </source>
</evidence>
<sequence length="46" mass="5445">MNNFIIPVLNVIFFYKNKIHIEISNALRNLRQIFSSDMFLQSTNIS</sequence>
<comment type="caution">
    <text evidence="1">The sequence shown here is derived from an EMBL/GenBank/DDBJ whole genome shotgun (WGS) entry which is preliminary data.</text>
</comment>
<name>F2BWW0_9FIRM</name>
<accession>F2BWW0</accession>
<dbReference type="EMBL" id="AFBB01000012">
    <property type="protein sequence ID" value="EGF14227.1"/>
    <property type="molecule type" value="Genomic_DNA"/>
</dbReference>
<protein>
    <submittedName>
        <fullName evidence="1">Uncharacterized protein</fullName>
    </submittedName>
</protein>
<proteinExistence type="predicted"/>
<dbReference type="HOGENOM" id="CLU_3182962_0_0_9"/>